<sequence length="665" mass="71412">MALNQNLKAVITFGGNLDASWNRSTQGINKGIKDVEKQTQKLTKQQQTLASEIKKSKLAGKDISALKRDYTGVTKEIKKASAAQEALNRDLKRAEQFKRVQGLGKGAFAKAGNIAASMFPGGLALGGGGLIAGALGSLIAPAARNAQTAEKAGIAKSYGVGVETFNAWDSVGKQYGMNGENFGDLFEEYLHKAGEYKQNGKQGGLQDAFETLGFKAGDLAGLSDIDQFSKIVERALTLKDQSKASFALDSLFGGEASKMLMLLKQSGKSYRDLMDEQKRYQLVTEEGARGAVEGNRAVSNLQTVLSSAMDEISGQLGGQLSPQIKDLTNNLAEWFKNGGISKIVNFMKNELYPGVLTFGNGVVFVGKIIYAAAKKLSWLLPDENESKTDVLTAIGSGMPMEVAKIKAEGDGLGDWFAQNVNKPGMEKSLRDQWSGSQSKLGAIPLFWDKDQEGKERQQLLESVDGKSNDGPFSLDWAAEMSKNTPKSDPSTGTTPPEKGLGLTFPSPDVGRGTPLPEQTQGLQFSLPQEALSDLANSLQLPLPQTTLLDVAPRTPDAPLLPREPQIHSNDKAEPSGTLDPESASSWPTLIQQIERVDTEQKPTAITDSRRQELKIEINVSNEQEGSAIADEVINKAQATDILTVITRCTTKGGCGDERFFSVSGG</sequence>
<protein>
    <submittedName>
        <fullName evidence="2">Uncharacterized protein</fullName>
    </submittedName>
</protein>
<accession>A0A1C6YVF7</accession>
<evidence type="ECO:0000313" key="2">
    <source>
        <dbReference type="EMBL" id="SCM50852.1"/>
    </source>
</evidence>
<evidence type="ECO:0000256" key="1">
    <source>
        <dbReference type="SAM" id="MobiDB-lite"/>
    </source>
</evidence>
<dbReference type="Proteomes" id="UP000094844">
    <property type="component" value="Unassembled WGS sequence"/>
</dbReference>
<feature type="region of interest" description="Disordered" evidence="1">
    <location>
        <begin position="549"/>
        <end position="584"/>
    </location>
</feature>
<reference evidence="2 3" key="1">
    <citation type="submission" date="2016-09" db="EMBL/GenBank/DDBJ databases">
        <authorList>
            <person name="Capua I."/>
            <person name="De Benedictis P."/>
            <person name="Joannis T."/>
            <person name="Lombin L.H."/>
            <person name="Cattoli G."/>
        </authorList>
    </citation>
    <scope>NUCLEOTIDE SEQUENCE [LARGE SCALE GENOMIC DNA]</scope>
    <source>
        <strain evidence="2 3">GB001</strain>
    </source>
</reference>
<feature type="compositionally biased region" description="Polar residues" evidence="1">
    <location>
        <begin position="481"/>
        <end position="494"/>
    </location>
</feature>
<dbReference type="EMBL" id="FMIQ01000006">
    <property type="protein sequence ID" value="SCM50852.1"/>
    <property type="molecule type" value="Genomic_DNA"/>
</dbReference>
<evidence type="ECO:0000313" key="3">
    <source>
        <dbReference type="Proteomes" id="UP000094844"/>
    </source>
</evidence>
<organism evidence="2 3">
    <name type="scientific">Hafnia alvei</name>
    <dbReference type="NCBI Taxonomy" id="569"/>
    <lineage>
        <taxon>Bacteria</taxon>
        <taxon>Pseudomonadati</taxon>
        <taxon>Pseudomonadota</taxon>
        <taxon>Gammaproteobacteria</taxon>
        <taxon>Enterobacterales</taxon>
        <taxon>Hafniaceae</taxon>
        <taxon>Hafnia</taxon>
    </lineage>
</organism>
<dbReference type="RefSeq" id="WP_247650378.1">
    <property type="nucleotide sequence ID" value="NZ_FMIQ01000006.1"/>
</dbReference>
<feature type="region of interest" description="Disordered" evidence="1">
    <location>
        <begin position="454"/>
        <end position="519"/>
    </location>
</feature>
<dbReference type="AlphaFoldDB" id="A0A1C6YVF7"/>
<feature type="compositionally biased region" description="Basic and acidic residues" evidence="1">
    <location>
        <begin position="564"/>
        <end position="573"/>
    </location>
</feature>
<gene>
    <name evidence="2" type="ORF">BN1044_00300</name>
</gene>
<feature type="compositionally biased region" description="Basic and acidic residues" evidence="1">
    <location>
        <begin position="454"/>
        <end position="467"/>
    </location>
</feature>
<name>A0A1C6YVF7_HAFAL</name>
<proteinExistence type="predicted"/>